<dbReference type="GO" id="GO:0015031">
    <property type="term" value="P:protein transport"/>
    <property type="evidence" value="ECO:0007669"/>
    <property type="project" value="UniProtKB-UniRule"/>
</dbReference>
<dbReference type="GO" id="GO:0030288">
    <property type="term" value="C:outer membrane-bounded periplasmic space"/>
    <property type="evidence" value="ECO:0007669"/>
    <property type="project" value="InterPro"/>
</dbReference>
<keyword evidence="7 10" id="KW-0653">Protein transport</keyword>
<evidence type="ECO:0000256" key="6">
    <source>
        <dbReference type="ARBA" id="ARBA00022692"/>
    </source>
</evidence>
<gene>
    <name evidence="13" type="ORF">C7S18_10560</name>
</gene>
<feature type="region of interest" description="Disordered" evidence="11">
    <location>
        <begin position="23"/>
        <end position="47"/>
    </location>
</feature>
<reference evidence="13 14" key="1">
    <citation type="submission" date="2018-03" db="EMBL/GenBank/DDBJ databases">
        <title>Ahniella affigens gen. nov., sp. nov., a gammaproteobacterium isolated from sandy soil near a stream.</title>
        <authorList>
            <person name="Ko Y."/>
            <person name="Kim J.-H."/>
        </authorList>
    </citation>
    <scope>NUCLEOTIDE SEQUENCE [LARGE SCALE GENOMIC DNA]</scope>
    <source>
        <strain evidence="13 14">D13</strain>
    </source>
</reference>
<accession>A0A2P1PS16</accession>
<comment type="function">
    <text evidence="10">Interacts with outer membrane receptor proteins that carry out high-affinity binding and energy dependent uptake into the periplasmic space of specific substrates. It could act to transduce energy from the cytoplasmic membrane to specific energy-requiring processes in the outer membrane, resulting in the release into the periplasm of ligands bound by these outer membrane proteins.</text>
</comment>
<evidence type="ECO:0000256" key="2">
    <source>
        <dbReference type="ARBA" id="ARBA00006555"/>
    </source>
</evidence>
<keyword evidence="5 10" id="KW-0997">Cell inner membrane</keyword>
<dbReference type="InterPro" id="IPR003538">
    <property type="entry name" value="TonB"/>
</dbReference>
<dbReference type="InterPro" id="IPR006260">
    <property type="entry name" value="TonB/TolA_C"/>
</dbReference>
<dbReference type="SUPFAM" id="SSF74653">
    <property type="entry name" value="TolA/TonB C-terminal domain"/>
    <property type="match status" value="1"/>
</dbReference>
<keyword evidence="9" id="KW-0472">Membrane</keyword>
<organism evidence="13 14">
    <name type="scientific">Ahniella affigens</name>
    <dbReference type="NCBI Taxonomy" id="2021234"/>
    <lineage>
        <taxon>Bacteria</taxon>
        <taxon>Pseudomonadati</taxon>
        <taxon>Pseudomonadota</taxon>
        <taxon>Gammaproteobacteria</taxon>
        <taxon>Lysobacterales</taxon>
        <taxon>Rhodanobacteraceae</taxon>
        <taxon>Ahniella</taxon>
    </lineage>
</organism>
<keyword evidence="6" id="KW-0812">Transmembrane</keyword>
<evidence type="ECO:0000256" key="9">
    <source>
        <dbReference type="ARBA" id="ARBA00023136"/>
    </source>
</evidence>
<dbReference type="Pfam" id="PF03544">
    <property type="entry name" value="TonB_C"/>
    <property type="match status" value="1"/>
</dbReference>
<evidence type="ECO:0000256" key="5">
    <source>
        <dbReference type="ARBA" id="ARBA00022519"/>
    </source>
</evidence>
<evidence type="ECO:0000256" key="1">
    <source>
        <dbReference type="ARBA" id="ARBA00004383"/>
    </source>
</evidence>
<dbReference type="GO" id="GO:0098797">
    <property type="term" value="C:plasma membrane protein complex"/>
    <property type="evidence" value="ECO:0007669"/>
    <property type="project" value="TreeGrafter"/>
</dbReference>
<dbReference type="Gene3D" id="3.30.1150.10">
    <property type="match status" value="1"/>
</dbReference>
<dbReference type="PRINTS" id="PR01374">
    <property type="entry name" value="TONBPROTEIN"/>
</dbReference>
<evidence type="ECO:0000256" key="4">
    <source>
        <dbReference type="ARBA" id="ARBA00022475"/>
    </source>
</evidence>
<dbReference type="PROSITE" id="PS52015">
    <property type="entry name" value="TONB_CTD"/>
    <property type="match status" value="1"/>
</dbReference>
<keyword evidence="14" id="KW-1185">Reference proteome</keyword>
<dbReference type="InterPro" id="IPR051045">
    <property type="entry name" value="TonB-dependent_transducer"/>
</dbReference>
<protein>
    <recommendedName>
        <fullName evidence="10">Protein TonB</fullName>
    </recommendedName>
</protein>
<dbReference type="NCBIfam" id="TIGR01352">
    <property type="entry name" value="tonB_Cterm"/>
    <property type="match status" value="1"/>
</dbReference>
<dbReference type="PANTHER" id="PTHR33446">
    <property type="entry name" value="PROTEIN TONB-RELATED"/>
    <property type="match status" value="1"/>
</dbReference>
<keyword evidence="3 10" id="KW-0813">Transport</keyword>
<evidence type="ECO:0000256" key="7">
    <source>
        <dbReference type="ARBA" id="ARBA00022927"/>
    </source>
</evidence>
<keyword evidence="4 10" id="KW-1003">Cell membrane</keyword>
<dbReference type="GO" id="GO:0055085">
    <property type="term" value="P:transmembrane transport"/>
    <property type="evidence" value="ECO:0007669"/>
    <property type="project" value="InterPro"/>
</dbReference>
<dbReference type="OrthoDB" id="1628901at2"/>
<dbReference type="KEGG" id="xba:C7S18_10560"/>
<evidence type="ECO:0000256" key="10">
    <source>
        <dbReference type="RuleBase" id="RU362123"/>
    </source>
</evidence>
<sequence length="443" mass="46603">MTAIPPPIAATMYQASRVPVTHSGATLSQSGHCPKKKPMNEAPKRRQANSFGQNIDCVTFCFARIRKMCDTCSIPGLAGLDSPKHDLEMTMRYPLLVPLAVGTLLAACAKAPLDPATGQTTKPTVIAQAPANPAPTKPAAVSAIDPVMQYQKAVQAERAGRIVAPAGDNAFELLLSLREQHPDHEGYRNALFDLMPLADQAIRHALLQNDLVEADRITALMTRFDANSYVSQSSRERVTQAQAKAAKLAAVAANRQVADAITTKALAQNTEAVTPIPKQSTEPVPAPSAHTAPGNALAGTKPAVQSAVVAAAQASIAPPGNAAADKPALPASAVAPSTAAATPLASTTKSPGSKLVAPVALRRALVQYPEQAKRQGIEGFVELDVLVDKSGSPTDIKVVRSQPAGLFDRAAIRAMMRWKFQPATNQGEPVAARTRTVIQFKKS</sequence>
<keyword evidence="10" id="KW-0735">Signal-anchor</keyword>
<dbReference type="EMBL" id="CP027860">
    <property type="protein sequence ID" value="AVP97612.1"/>
    <property type="molecule type" value="Genomic_DNA"/>
</dbReference>
<dbReference type="Proteomes" id="UP000241074">
    <property type="component" value="Chromosome"/>
</dbReference>
<dbReference type="GO" id="GO:0031992">
    <property type="term" value="F:energy transducer activity"/>
    <property type="evidence" value="ECO:0007669"/>
    <property type="project" value="InterPro"/>
</dbReference>
<evidence type="ECO:0000259" key="12">
    <source>
        <dbReference type="PROSITE" id="PS52015"/>
    </source>
</evidence>
<evidence type="ECO:0000256" key="3">
    <source>
        <dbReference type="ARBA" id="ARBA00022448"/>
    </source>
</evidence>
<evidence type="ECO:0000256" key="8">
    <source>
        <dbReference type="ARBA" id="ARBA00022989"/>
    </source>
</evidence>
<keyword evidence="8" id="KW-1133">Transmembrane helix</keyword>
<name>A0A2P1PS16_9GAMM</name>
<feature type="domain" description="TonB C-terminal" evidence="12">
    <location>
        <begin position="353"/>
        <end position="443"/>
    </location>
</feature>
<dbReference type="InterPro" id="IPR037682">
    <property type="entry name" value="TonB_C"/>
</dbReference>
<dbReference type="AlphaFoldDB" id="A0A2P1PS16"/>
<evidence type="ECO:0000256" key="11">
    <source>
        <dbReference type="SAM" id="MobiDB-lite"/>
    </source>
</evidence>
<dbReference type="GO" id="GO:0015891">
    <property type="term" value="P:siderophore transport"/>
    <property type="evidence" value="ECO:0007669"/>
    <property type="project" value="InterPro"/>
</dbReference>
<evidence type="ECO:0000313" key="14">
    <source>
        <dbReference type="Proteomes" id="UP000241074"/>
    </source>
</evidence>
<reference evidence="13 14" key="2">
    <citation type="submission" date="2018-03" db="EMBL/GenBank/DDBJ databases">
        <authorList>
            <person name="Keele B.F."/>
        </authorList>
    </citation>
    <scope>NUCLEOTIDE SEQUENCE [LARGE SCALE GENOMIC DNA]</scope>
    <source>
        <strain evidence="13 14">D13</strain>
    </source>
</reference>
<evidence type="ECO:0000313" key="13">
    <source>
        <dbReference type="EMBL" id="AVP97612.1"/>
    </source>
</evidence>
<feature type="compositionally biased region" description="Polar residues" evidence="11">
    <location>
        <begin position="272"/>
        <end position="282"/>
    </location>
</feature>
<comment type="subcellular location">
    <subcellularLocation>
        <location evidence="1 10">Cell inner membrane</location>
        <topology evidence="1 10">Single-pass membrane protein</topology>
        <orientation evidence="1 10">Periplasmic side</orientation>
    </subcellularLocation>
</comment>
<dbReference type="PANTHER" id="PTHR33446:SF2">
    <property type="entry name" value="PROTEIN TONB"/>
    <property type="match status" value="1"/>
</dbReference>
<comment type="similarity">
    <text evidence="2 10">Belongs to the TonB family.</text>
</comment>
<feature type="region of interest" description="Disordered" evidence="11">
    <location>
        <begin position="272"/>
        <end position="298"/>
    </location>
</feature>
<proteinExistence type="inferred from homology"/>